<dbReference type="SMART" id="SM00212">
    <property type="entry name" value="UBCc"/>
    <property type="match status" value="1"/>
</dbReference>
<dbReference type="GO" id="GO:0061654">
    <property type="term" value="F:NEDD8 conjugating enzyme activity"/>
    <property type="evidence" value="ECO:0007669"/>
    <property type="project" value="UniProtKB-EC"/>
</dbReference>
<dbReference type="PROSITE" id="PS50127">
    <property type="entry name" value="UBC_2"/>
    <property type="match status" value="1"/>
</dbReference>
<protein>
    <recommendedName>
        <fullName evidence="8">E2 NEDD8-conjugating enzyme</fullName>
        <ecNumber evidence="8">2.3.2.34</ecNumber>
    </recommendedName>
</protein>
<comment type="catalytic activity">
    <reaction evidence="7">
        <text>[E1 NEDD8-activating enzyme]-S-[NEDD8 protein]-yl-L-cysteine + [E2 NEDD8-conjugating enzyme]-L-cysteine = [E1 NEDD8-activating enzyme]-L-cysteine + [E2 NEDD8-conjugating enzyme]-S-[NEDD8-protein]-yl-L-cysteine.</text>
        <dbReference type="EC" id="2.3.2.34"/>
    </reaction>
</comment>
<evidence type="ECO:0000256" key="4">
    <source>
        <dbReference type="ARBA" id="ARBA00022741"/>
    </source>
</evidence>
<feature type="active site" description="Glycyl thioester intermediate" evidence="9">
    <location>
        <position position="109"/>
    </location>
</feature>
<keyword evidence="6" id="KW-0067">ATP-binding</keyword>
<evidence type="ECO:0000256" key="9">
    <source>
        <dbReference type="PROSITE-ProRule" id="PRU10133"/>
    </source>
</evidence>
<feature type="domain" description="UBC core" evidence="10">
    <location>
        <begin position="24"/>
        <end position="178"/>
    </location>
</feature>
<organism evidence="11 12">
    <name type="scientific">Parastrongyloides trichosuri</name>
    <name type="common">Possum-specific nematode worm</name>
    <dbReference type="NCBI Taxonomy" id="131310"/>
    <lineage>
        <taxon>Eukaryota</taxon>
        <taxon>Metazoa</taxon>
        <taxon>Ecdysozoa</taxon>
        <taxon>Nematoda</taxon>
        <taxon>Chromadorea</taxon>
        <taxon>Rhabditida</taxon>
        <taxon>Tylenchina</taxon>
        <taxon>Panagrolaimomorpha</taxon>
        <taxon>Strongyloidoidea</taxon>
        <taxon>Strongyloididae</taxon>
        <taxon>Parastrongyloides</taxon>
    </lineage>
</organism>
<evidence type="ECO:0000256" key="8">
    <source>
        <dbReference type="ARBA" id="ARBA00044047"/>
    </source>
</evidence>
<dbReference type="SUPFAM" id="SSF54495">
    <property type="entry name" value="UBC-like"/>
    <property type="match status" value="1"/>
</dbReference>
<dbReference type="GO" id="GO:0005524">
    <property type="term" value="F:ATP binding"/>
    <property type="evidence" value="ECO:0007669"/>
    <property type="project" value="UniProtKB-KW"/>
</dbReference>
<reference evidence="12" key="1">
    <citation type="submission" date="2017-02" db="UniProtKB">
        <authorList>
            <consortium name="WormBaseParasite"/>
        </authorList>
    </citation>
    <scope>IDENTIFICATION</scope>
</reference>
<dbReference type="Proteomes" id="UP000038045">
    <property type="component" value="Unplaced"/>
</dbReference>
<dbReference type="PANTHER" id="PTHR21393">
    <property type="entry name" value="MITOCHONDRIAL 28S RIBOSOMAL PROTEIN S27"/>
    <property type="match status" value="1"/>
</dbReference>
<comment type="pathway">
    <text evidence="2">Protein modification; protein neddylation.</text>
</comment>
<dbReference type="Pfam" id="PF00179">
    <property type="entry name" value="UQ_con"/>
    <property type="match status" value="1"/>
</dbReference>
<dbReference type="Gene3D" id="3.10.110.10">
    <property type="entry name" value="Ubiquitin Conjugating Enzyme"/>
    <property type="match status" value="1"/>
</dbReference>
<dbReference type="InterPro" id="IPR023313">
    <property type="entry name" value="UBQ-conjugating_AS"/>
</dbReference>
<evidence type="ECO:0000256" key="6">
    <source>
        <dbReference type="ARBA" id="ARBA00022840"/>
    </source>
</evidence>
<name>A0A0N4Z290_PARTI</name>
<evidence type="ECO:0000256" key="1">
    <source>
        <dbReference type="ARBA" id="ARBA00004173"/>
    </source>
</evidence>
<keyword evidence="3" id="KW-0808">Transferase</keyword>
<sequence>MLNLRDRIKGKNENKEYTRTRIEVRERLLAGEMNDLQQALARMPSCKLSFPNNNNYEMRLIVTPKEGMYAGGTFEFEITVPMEYNNVPPVVKCKTRIWHPNINEQGAICLSVLRPNSLDGHGWMPTRRLIDVIHGLDALFGDLIDFDDPLNIEAASQYQKNIGLFRTKVQDYIIVRTSKRNVSYSHLRKAILSNEFLLTKEWSKRHDNMKKLALGGDYEWIAAVQKKFIGGGKARLLLKHNAISEFFKVLNDPINYGVFLNEHTACLAIDYFLDNNNISAAARISSMVMQQEMFDSELLNKLCVYSLMKYVELPTSERVMSDELLPKSEEVEDDDELPTFRYPYLKNKWNDGHFDIEDSNLLVSKSLKWFSEVINYKDTKLKKSLEIVSSCVSNDYETVLDLLNNNSISEFNPRALNIVNNFSKDYISSIGEEDEKMRKILHSVTEKMTEDVLDDKLFSDILFDELKSIQKEKESELLKLQIKDFTSWNDQRERLLKSQAEKLQHQMRLQEIAARKKELAHEKEVLFFFENRTTWELRAAEKEKLFEEMKINEDASVESEENTSQLFEKARKLVENRM</sequence>
<dbReference type="InterPro" id="IPR000608">
    <property type="entry name" value="UBC"/>
</dbReference>
<dbReference type="GO" id="GO:0045116">
    <property type="term" value="P:protein neddylation"/>
    <property type="evidence" value="ECO:0007669"/>
    <property type="project" value="UniProtKB-ARBA"/>
</dbReference>
<dbReference type="Pfam" id="PF10037">
    <property type="entry name" value="MRP-S27"/>
    <property type="match status" value="1"/>
</dbReference>
<keyword evidence="5" id="KW-0833">Ubl conjugation pathway</keyword>
<dbReference type="GO" id="GO:0005739">
    <property type="term" value="C:mitochondrion"/>
    <property type="evidence" value="ECO:0007669"/>
    <property type="project" value="UniProtKB-SubCell"/>
</dbReference>
<evidence type="ECO:0000259" key="10">
    <source>
        <dbReference type="PROSITE" id="PS50127"/>
    </source>
</evidence>
<accession>A0A0N4Z290</accession>
<dbReference type="FunFam" id="3.10.110.10:FF:000033">
    <property type="entry name" value="NEDD8-conjugating enzyme UBE2F"/>
    <property type="match status" value="1"/>
</dbReference>
<dbReference type="EC" id="2.3.2.34" evidence="8"/>
<keyword evidence="4" id="KW-0547">Nucleotide-binding</keyword>
<dbReference type="PROSITE" id="PS00183">
    <property type="entry name" value="UBC_1"/>
    <property type="match status" value="1"/>
</dbReference>
<dbReference type="STRING" id="131310.A0A0N4Z290"/>
<evidence type="ECO:0000313" key="12">
    <source>
        <dbReference type="WBParaSite" id="PTRK_0000098500.1"/>
    </source>
</evidence>
<evidence type="ECO:0000313" key="11">
    <source>
        <dbReference type="Proteomes" id="UP000038045"/>
    </source>
</evidence>
<evidence type="ECO:0000256" key="7">
    <source>
        <dbReference type="ARBA" id="ARBA00043698"/>
    </source>
</evidence>
<comment type="subcellular location">
    <subcellularLocation>
        <location evidence="1">Mitochondrion</location>
    </subcellularLocation>
</comment>
<dbReference type="InterPro" id="IPR019266">
    <property type="entry name" value="Ribosomal_mS27"/>
</dbReference>
<evidence type="ECO:0000256" key="2">
    <source>
        <dbReference type="ARBA" id="ARBA00005032"/>
    </source>
</evidence>
<evidence type="ECO:0000256" key="3">
    <source>
        <dbReference type="ARBA" id="ARBA00022679"/>
    </source>
</evidence>
<proteinExistence type="predicted"/>
<dbReference type="InterPro" id="IPR016135">
    <property type="entry name" value="UBQ-conjugating_enzyme/RWD"/>
</dbReference>
<dbReference type="AlphaFoldDB" id="A0A0N4Z290"/>
<evidence type="ECO:0000256" key="5">
    <source>
        <dbReference type="ARBA" id="ARBA00022786"/>
    </source>
</evidence>
<dbReference type="PANTHER" id="PTHR21393:SF0">
    <property type="entry name" value="SMALL RIBOSOMAL SUBUNIT PROTEIN MS27"/>
    <property type="match status" value="1"/>
</dbReference>
<dbReference type="InterPro" id="IPR034913">
    <property type="entry name" value="mS27/PTCD2"/>
</dbReference>
<dbReference type="WBParaSite" id="PTRK_0000098500.1">
    <property type="protein sequence ID" value="PTRK_0000098500.1"/>
    <property type="gene ID" value="PTRK_0000098500"/>
</dbReference>
<keyword evidence="11" id="KW-1185">Reference proteome</keyword>
<dbReference type="CDD" id="cd23794">
    <property type="entry name" value="UBCc_UBE2F_UBE2M"/>
    <property type="match status" value="1"/>
</dbReference>